<protein>
    <submittedName>
        <fullName evidence="1">Uncharacterized protein</fullName>
    </submittedName>
</protein>
<comment type="caution">
    <text evidence="1">The sequence shown here is derived from an EMBL/GenBank/DDBJ whole genome shotgun (WGS) entry which is preliminary data.</text>
</comment>
<dbReference type="InterPro" id="IPR046275">
    <property type="entry name" value="DUF6308"/>
</dbReference>
<accession>A0ABS7SEH9</accession>
<gene>
    <name evidence="1" type="ORF">KCQ71_20085</name>
</gene>
<name>A0ABS7SEH9_9MICO</name>
<dbReference type="Proteomes" id="UP000826651">
    <property type="component" value="Unassembled WGS sequence"/>
</dbReference>
<dbReference type="Pfam" id="PF19827">
    <property type="entry name" value="DUF6308"/>
    <property type="match status" value="1"/>
</dbReference>
<evidence type="ECO:0000313" key="1">
    <source>
        <dbReference type="EMBL" id="MBZ2198462.1"/>
    </source>
</evidence>
<evidence type="ECO:0000313" key="2">
    <source>
        <dbReference type="Proteomes" id="UP000826651"/>
    </source>
</evidence>
<proteinExistence type="predicted"/>
<dbReference type="EMBL" id="JAGSHT010000020">
    <property type="protein sequence ID" value="MBZ2198462.1"/>
    <property type="molecule type" value="Genomic_DNA"/>
</dbReference>
<organism evidence="1 2">
    <name type="scientific">Occultella gossypii</name>
    <dbReference type="NCBI Taxonomy" id="2800820"/>
    <lineage>
        <taxon>Bacteria</taxon>
        <taxon>Bacillati</taxon>
        <taxon>Actinomycetota</taxon>
        <taxon>Actinomycetes</taxon>
        <taxon>Micrococcales</taxon>
        <taxon>Ruaniaceae</taxon>
        <taxon>Occultella</taxon>
    </lineage>
</organism>
<sequence>MDTLPITERRPNEWKIVPQDLYEAVRERTLAALEFQSAAVHLAWYYDREGNFAGSTFSALEPIVRDDITVADLLATQLLFTRVGPRSTRRLLEHGTHREDVLAALRD</sequence>
<reference evidence="1 2" key="1">
    <citation type="submission" date="2021-04" db="EMBL/GenBank/DDBJ databases">
        <title>Ruania sp. nov., isolated from sandy soil of mangrove forest.</title>
        <authorList>
            <person name="Ge X."/>
            <person name="Huang R."/>
            <person name="Liu W."/>
        </authorList>
    </citation>
    <scope>NUCLEOTIDE SEQUENCE [LARGE SCALE GENOMIC DNA]</scope>
    <source>
        <strain evidence="1 2">N2-46</strain>
    </source>
</reference>
<keyword evidence="2" id="KW-1185">Reference proteome</keyword>